<dbReference type="RefSeq" id="WP_132975017.1">
    <property type="nucleotide sequence ID" value="NZ_SMAO01000001.1"/>
</dbReference>
<reference evidence="12 13" key="1">
    <citation type="submission" date="2019-03" db="EMBL/GenBank/DDBJ databases">
        <title>Genomic Encyclopedia of Type Strains, Phase IV (KMG-IV): sequencing the most valuable type-strain genomes for metagenomic binning, comparative biology and taxonomic classification.</title>
        <authorList>
            <person name="Goeker M."/>
        </authorList>
    </citation>
    <scope>NUCLEOTIDE SEQUENCE [LARGE SCALE GENOMIC DNA]</scope>
    <source>
        <strain evidence="12 13">DSM 13587</strain>
    </source>
</reference>
<dbReference type="GO" id="GO:0015087">
    <property type="term" value="F:cobalt ion transmembrane transporter activity"/>
    <property type="evidence" value="ECO:0007669"/>
    <property type="project" value="UniProtKB-UniRule"/>
</dbReference>
<comment type="caution">
    <text evidence="12">The sequence shown here is derived from an EMBL/GenBank/DDBJ whole genome shotgun (WGS) entry which is preliminary data.</text>
</comment>
<keyword evidence="13" id="KW-1185">Reference proteome</keyword>
<comment type="function">
    <text evidence="10">Part of the energy-coupling factor (ECF) transporter complex CbiMNOQ involved in cobalt import.</text>
</comment>
<keyword evidence="1 10" id="KW-0171">Cobalt transport</keyword>
<comment type="pathway">
    <text evidence="10">Cofactor biosynthesis; adenosylcobalamin biosynthesis.</text>
</comment>
<keyword evidence="2 10" id="KW-0813">Transport</keyword>
<name>A0A4V2V273_9GAMM</name>
<evidence type="ECO:0000256" key="9">
    <source>
        <dbReference type="ARBA" id="ARBA00023285"/>
    </source>
</evidence>
<dbReference type="EMBL" id="SMAO01000001">
    <property type="protein sequence ID" value="TCT23932.1"/>
    <property type="molecule type" value="Genomic_DNA"/>
</dbReference>
<dbReference type="Proteomes" id="UP000295717">
    <property type="component" value="Unassembled WGS sequence"/>
</dbReference>
<keyword evidence="3 10" id="KW-1003">Cell membrane</keyword>
<dbReference type="OrthoDB" id="1551318at2"/>
<dbReference type="AlphaFoldDB" id="A0A4V2V273"/>
<evidence type="ECO:0000256" key="10">
    <source>
        <dbReference type="HAMAP-Rule" id="MF_00330"/>
    </source>
</evidence>
<dbReference type="PANTHER" id="PTHR38662:SF1">
    <property type="entry name" value="COBALT TRANSPORT PROTEIN CBIN"/>
    <property type="match status" value="1"/>
</dbReference>
<accession>A0A4V2V273</accession>
<comment type="subunit">
    <text evidence="10">Forms an energy-coupling factor (ECF) transporter complex composed of an ATP-binding protein (A component, CbiO), a transmembrane protein (T component, CbiQ) and 2 possible substrate-capture proteins (S components, CbiM and CbiN) of unknown stoichimetry.</text>
</comment>
<evidence type="ECO:0000256" key="2">
    <source>
        <dbReference type="ARBA" id="ARBA00022448"/>
    </source>
</evidence>
<evidence type="ECO:0000256" key="7">
    <source>
        <dbReference type="ARBA" id="ARBA00023065"/>
    </source>
</evidence>
<evidence type="ECO:0000313" key="12">
    <source>
        <dbReference type="EMBL" id="TCT23932.1"/>
    </source>
</evidence>
<dbReference type="NCBIfam" id="NF002780">
    <property type="entry name" value="PRK02898.1"/>
    <property type="match status" value="1"/>
</dbReference>
<feature type="region of interest" description="Disordered" evidence="11">
    <location>
        <begin position="89"/>
        <end position="109"/>
    </location>
</feature>
<evidence type="ECO:0000256" key="3">
    <source>
        <dbReference type="ARBA" id="ARBA00022475"/>
    </source>
</evidence>
<dbReference type="InterPro" id="IPR003705">
    <property type="entry name" value="CbiN"/>
</dbReference>
<evidence type="ECO:0000313" key="13">
    <source>
        <dbReference type="Proteomes" id="UP000295717"/>
    </source>
</evidence>
<keyword evidence="7 10" id="KW-0406">Ion transport</keyword>
<dbReference type="PANTHER" id="PTHR38662">
    <property type="entry name" value="COBALT TRANSPORT PROTEIN CBIN"/>
    <property type="match status" value="1"/>
</dbReference>
<comment type="caution">
    <text evidence="10">Lacks conserved residue(s) required for the propagation of feature annotation.</text>
</comment>
<evidence type="ECO:0000256" key="8">
    <source>
        <dbReference type="ARBA" id="ARBA00023136"/>
    </source>
</evidence>
<dbReference type="NCBIfam" id="TIGR01165">
    <property type="entry name" value="cbiN"/>
    <property type="match status" value="1"/>
</dbReference>
<dbReference type="GO" id="GO:0005886">
    <property type="term" value="C:plasma membrane"/>
    <property type="evidence" value="ECO:0007669"/>
    <property type="project" value="UniProtKB-SubCell"/>
</dbReference>
<proteinExistence type="inferred from homology"/>
<keyword evidence="9 10" id="KW-0170">Cobalt</keyword>
<keyword evidence="8 10" id="KW-0472">Membrane</keyword>
<feature type="transmembrane region" description="Helical" evidence="10">
    <location>
        <begin position="67"/>
        <end position="85"/>
    </location>
</feature>
<sequence length="109" mass="11395">MTRTNLLLLAAVLALTILPLLLPVTGGLDEPFAGADGQAEAAILAGHPAYEPWFAPLWEPPSGEIESLLFALQAALGAGLLGYYLGLRRGQGTGRTAGGRPDRTTDVRD</sequence>
<evidence type="ECO:0000256" key="6">
    <source>
        <dbReference type="ARBA" id="ARBA00022989"/>
    </source>
</evidence>
<comment type="similarity">
    <text evidence="10">Belongs to the CbiN family.</text>
</comment>
<dbReference type="HAMAP" id="MF_00330">
    <property type="entry name" value="CbiN"/>
    <property type="match status" value="1"/>
</dbReference>
<evidence type="ECO:0000256" key="5">
    <source>
        <dbReference type="ARBA" id="ARBA00022692"/>
    </source>
</evidence>
<gene>
    <name evidence="10" type="primary">cbiN</name>
    <name evidence="12" type="ORF">EDC35_101246</name>
</gene>
<organism evidence="12 13">
    <name type="scientific">Thiobaca trueperi</name>
    <dbReference type="NCBI Taxonomy" id="127458"/>
    <lineage>
        <taxon>Bacteria</taxon>
        <taxon>Pseudomonadati</taxon>
        <taxon>Pseudomonadota</taxon>
        <taxon>Gammaproteobacteria</taxon>
        <taxon>Chromatiales</taxon>
        <taxon>Chromatiaceae</taxon>
        <taxon>Thiobaca</taxon>
    </lineage>
</organism>
<evidence type="ECO:0000256" key="11">
    <source>
        <dbReference type="SAM" id="MobiDB-lite"/>
    </source>
</evidence>
<evidence type="ECO:0000256" key="4">
    <source>
        <dbReference type="ARBA" id="ARBA00022573"/>
    </source>
</evidence>
<dbReference type="UniPathway" id="UPA00148"/>
<dbReference type="GO" id="GO:0009236">
    <property type="term" value="P:cobalamin biosynthetic process"/>
    <property type="evidence" value="ECO:0007669"/>
    <property type="project" value="UniProtKB-UniRule"/>
</dbReference>
<feature type="compositionally biased region" description="Basic and acidic residues" evidence="11">
    <location>
        <begin position="100"/>
        <end position="109"/>
    </location>
</feature>
<comment type="subcellular location">
    <subcellularLocation>
        <location evidence="10">Cell membrane</location>
        <topology evidence="10">Multi-pass membrane protein</topology>
    </subcellularLocation>
</comment>
<protein>
    <recommendedName>
        <fullName evidence="10">Cobalt transport protein CbiN</fullName>
    </recommendedName>
    <alternativeName>
        <fullName evidence="10">Energy-coupling factor transporter probable substrate-capture protein CbiN</fullName>
        <shortName evidence="10">ECF transporter S component CbiN</shortName>
    </alternativeName>
</protein>
<dbReference type="Pfam" id="PF02553">
    <property type="entry name" value="CbiN"/>
    <property type="match status" value="1"/>
</dbReference>
<keyword evidence="5 10" id="KW-0812">Transmembrane</keyword>
<evidence type="ECO:0000256" key="1">
    <source>
        <dbReference type="ARBA" id="ARBA00022426"/>
    </source>
</evidence>
<keyword evidence="6 10" id="KW-1133">Transmembrane helix</keyword>
<keyword evidence="4 10" id="KW-0169">Cobalamin biosynthesis</keyword>